<proteinExistence type="predicted"/>
<name>A0A7C9USU2_9PROT</name>
<gene>
    <name evidence="1" type="ORF">G4223_05215</name>
</gene>
<dbReference type="Proteomes" id="UP000480684">
    <property type="component" value="Unassembled WGS sequence"/>
</dbReference>
<dbReference type="RefSeq" id="WP_163676030.1">
    <property type="nucleotide sequence ID" value="NZ_JAAIYP010000031.1"/>
</dbReference>
<reference evidence="1 2" key="1">
    <citation type="submission" date="2020-02" db="EMBL/GenBank/DDBJ databases">
        <authorList>
            <person name="Dziuba M."/>
            <person name="Kuznetsov B."/>
            <person name="Mardanov A."/>
            <person name="Ravin N."/>
            <person name="Grouzdev D."/>
        </authorList>
    </citation>
    <scope>NUCLEOTIDE SEQUENCE [LARGE SCALE GENOMIC DNA]</scope>
    <source>
        <strain evidence="1 2">SpK</strain>
    </source>
</reference>
<comment type="caution">
    <text evidence="1">The sequence shown here is derived from an EMBL/GenBank/DDBJ whole genome shotgun (WGS) entry which is preliminary data.</text>
</comment>
<evidence type="ECO:0000313" key="2">
    <source>
        <dbReference type="Proteomes" id="UP000480684"/>
    </source>
</evidence>
<dbReference type="AlphaFoldDB" id="A0A7C9USU2"/>
<keyword evidence="2" id="KW-1185">Reference proteome</keyword>
<accession>A0A7C9USU2</accession>
<evidence type="ECO:0000313" key="1">
    <source>
        <dbReference type="EMBL" id="NFV79507.1"/>
    </source>
</evidence>
<protein>
    <submittedName>
        <fullName evidence="1">Uncharacterized protein</fullName>
    </submittedName>
</protein>
<sequence>MVISHKEMGNQPPSVGGGEITPLLYATPSKSTVRPWLGAAVWVRSAERPARVIGLNPHNHTYSVRFEDNLILEVEANDLRDSAMAWRRN</sequence>
<dbReference type="EMBL" id="JAAIYP010000031">
    <property type="protein sequence ID" value="NFV79507.1"/>
    <property type="molecule type" value="Genomic_DNA"/>
</dbReference>
<dbReference type="CDD" id="cd04508">
    <property type="entry name" value="Tudor_SF"/>
    <property type="match status" value="1"/>
</dbReference>
<organism evidence="1 2">
    <name type="scientific">Magnetospirillum aberrantis SpK</name>
    <dbReference type="NCBI Taxonomy" id="908842"/>
    <lineage>
        <taxon>Bacteria</taxon>
        <taxon>Pseudomonadati</taxon>
        <taxon>Pseudomonadota</taxon>
        <taxon>Alphaproteobacteria</taxon>
        <taxon>Rhodospirillales</taxon>
        <taxon>Rhodospirillaceae</taxon>
        <taxon>Magnetospirillum</taxon>
    </lineage>
</organism>